<dbReference type="AlphaFoldDB" id="A0A4Q4NJI1"/>
<comment type="caution">
    <text evidence="1">The sequence shown here is derived from an EMBL/GenBank/DDBJ whole genome shotgun (WGS) entry which is preliminary data.</text>
</comment>
<dbReference type="EMBL" id="PDXD01000008">
    <property type="protein sequence ID" value="RYN78063.1"/>
    <property type="molecule type" value="Genomic_DNA"/>
</dbReference>
<reference evidence="2" key="1">
    <citation type="journal article" date="2019" name="bioRxiv">
        <title>Genomics, evolutionary history and diagnostics of the Alternaria alternata species group including apple and Asian pear pathotypes.</title>
        <authorList>
            <person name="Armitage A.D."/>
            <person name="Cockerton H.M."/>
            <person name="Sreenivasaprasad S."/>
            <person name="Woodhall J.W."/>
            <person name="Lane C.R."/>
            <person name="Harrison R.J."/>
            <person name="Clarkson J.P."/>
        </authorList>
    </citation>
    <scope>NUCLEOTIDE SEQUENCE [LARGE SCALE GENOMIC DNA]</scope>
    <source>
        <strain evidence="2">FERA 1177</strain>
    </source>
</reference>
<organism evidence="1 2">
    <name type="scientific">Alternaria alternata</name>
    <name type="common">Alternaria rot fungus</name>
    <name type="synonym">Torula alternata</name>
    <dbReference type="NCBI Taxonomy" id="5599"/>
    <lineage>
        <taxon>Eukaryota</taxon>
        <taxon>Fungi</taxon>
        <taxon>Dikarya</taxon>
        <taxon>Ascomycota</taxon>
        <taxon>Pezizomycotina</taxon>
        <taxon>Dothideomycetes</taxon>
        <taxon>Pleosporomycetidae</taxon>
        <taxon>Pleosporales</taxon>
        <taxon>Pleosporineae</taxon>
        <taxon>Pleosporaceae</taxon>
        <taxon>Alternaria</taxon>
        <taxon>Alternaria sect. Alternaria</taxon>
        <taxon>Alternaria alternata complex</taxon>
    </lineage>
</organism>
<accession>A0A4Q4NJI1</accession>
<evidence type="ECO:0000313" key="1">
    <source>
        <dbReference type="EMBL" id="RYN78063.1"/>
    </source>
</evidence>
<name>A0A4Q4NJI1_ALTAL</name>
<sequence>MSSHYNEKPSRLLDLPRELRDEIYEYALDFHRYRTEL</sequence>
<gene>
    <name evidence="1" type="ORF">AA0117_g4561</name>
</gene>
<evidence type="ECO:0000313" key="2">
    <source>
        <dbReference type="Proteomes" id="UP000291422"/>
    </source>
</evidence>
<proteinExistence type="predicted"/>
<protein>
    <submittedName>
        <fullName evidence="1">Uncharacterized protein</fullName>
    </submittedName>
</protein>
<dbReference type="Proteomes" id="UP000291422">
    <property type="component" value="Unassembled WGS sequence"/>
</dbReference>